<name>A0A1X2IQG4_9FUNG</name>
<evidence type="ECO:0000256" key="1">
    <source>
        <dbReference type="SAM" id="Phobius"/>
    </source>
</evidence>
<dbReference type="Proteomes" id="UP000193560">
    <property type="component" value="Unassembled WGS sequence"/>
</dbReference>
<keyword evidence="1" id="KW-0472">Membrane</keyword>
<keyword evidence="1" id="KW-0812">Transmembrane</keyword>
<protein>
    <submittedName>
        <fullName evidence="2">Uncharacterized protein</fullName>
    </submittedName>
</protein>
<sequence length="58" mass="6931">MDKIFLYLYLYIVFHTFSFLEAGVNSPQKGGRRDRTFINRCTQRFIYCMVLGFNKIVV</sequence>
<reference evidence="2 3" key="1">
    <citation type="submission" date="2016-07" db="EMBL/GenBank/DDBJ databases">
        <title>Pervasive Adenine N6-methylation of Active Genes in Fungi.</title>
        <authorList>
            <consortium name="DOE Joint Genome Institute"/>
            <person name="Mondo S.J."/>
            <person name="Dannebaum R.O."/>
            <person name="Kuo R.C."/>
            <person name="Labutti K."/>
            <person name="Haridas S."/>
            <person name="Kuo A."/>
            <person name="Salamov A."/>
            <person name="Ahrendt S.R."/>
            <person name="Lipzen A."/>
            <person name="Sullivan W."/>
            <person name="Andreopoulos W.B."/>
            <person name="Clum A."/>
            <person name="Lindquist E."/>
            <person name="Daum C."/>
            <person name="Ramamoorthy G.K."/>
            <person name="Gryganskyi A."/>
            <person name="Culley D."/>
            <person name="Magnuson J.K."/>
            <person name="James T.Y."/>
            <person name="O'Malley M.A."/>
            <person name="Stajich J.E."/>
            <person name="Spatafora J.W."/>
            <person name="Visel A."/>
            <person name="Grigoriev I.V."/>
        </authorList>
    </citation>
    <scope>NUCLEOTIDE SEQUENCE [LARGE SCALE GENOMIC DNA]</scope>
    <source>
        <strain evidence="2 3">NRRL 1336</strain>
    </source>
</reference>
<comment type="caution">
    <text evidence="2">The sequence shown here is derived from an EMBL/GenBank/DDBJ whole genome shotgun (WGS) entry which is preliminary data.</text>
</comment>
<organism evidence="2 3">
    <name type="scientific">Absidia repens</name>
    <dbReference type="NCBI Taxonomy" id="90262"/>
    <lineage>
        <taxon>Eukaryota</taxon>
        <taxon>Fungi</taxon>
        <taxon>Fungi incertae sedis</taxon>
        <taxon>Mucoromycota</taxon>
        <taxon>Mucoromycotina</taxon>
        <taxon>Mucoromycetes</taxon>
        <taxon>Mucorales</taxon>
        <taxon>Cunninghamellaceae</taxon>
        <taxon>Absidia</taxon>
    </lineage>
</organism>
<evidence type="ECO:0000313" key="2">
    <source>
        <dbReference type="EMBL" id="ORZ20519.1"/>
    </source>
</evidence>
<evidence type="ECO:0000313" key="3">
    <source>
        <dbReference type="Proteomes" id="UP000193560"/>
    </source>
</evidence>
<proteinExistence type="predicted"/>
<gene>
    <name evidence="2" type="ORF">BCR42DRAFT_209243</name>
</gene>
<dbReference type="AlphaFoldDB" id="A0A1X2IQG4"/>
<keyword evidence="1" id="KW-1133">Transmembrane helix</keyword>
<accession>A0A1X2IQG4</accession>
<feature type="transmembrane region" description="Helical" evidence="1">
    <location>
        <begin position="6"/>
        <end position="24"/>
    </location>
</feature>
<keyword evidence="3" id="KW-1185">Reference proteome</keyword>
<dbReference type="EMBL" id="MCGE01000006">
    <property type="protein sequence ID" value="ORZ20519.1"/>
    <property type="molecule type" value="Genomic_DNA"/>
</dbReference>